<dbReference type="RefSeq" id="WP_082810419.1">
    <property type="nucleotide sequence ID" value="NZ_BJNW01000025.1"/>
</dbReference>
<dbReference type="InterPro" id="IPR025828">
    <property type="entry name" value="Put_sensor_dom"/>
</dbReference>
<dbReference type="GO" id="GO:0016020">
    <property type="term" value="C:membrane"/>
    <property type="evidence" value="ECO:0007669"/>
    <property type="project" value="InterPro"/>
</dbReference>
<feature type="region of interest" description="Disordered" evidence="9">
    <location>
        <begin position="1"/>
        <end position="147"/>
    </location>
</feature>
<dbReference type="InterPro" id="IPR036890">
    <property type="entry name" value="HATPase_C_sf"/>
</dbReference>
<evidence type="ECO:0000256" key="6">
    <source>
        <dbReference type="ARBA" id="ARBA00022777"/>
    </source>
</evidence>
<evidence type="ECO:0000313" key="13">
    <source>
        <dbReference type="Proteomes" id="UP000315730"/>
    </source>
</evidence>
<dbReference type="OrthoDB" id="5242012at2"/>
<feature type="compositionally biased region" description="Low complexity" evidence="9">
    <location>
        <begin position="107"/>
        <end position="125"/>
    </location>
</feature>
<dbReference type="SMART" id="SM00387">
    <property type="entry name" value="HATPase_c"/>
    <property type="match status" value="1"/>
</dbReference>
<evidence type="ECO:0000256" key="3">
    <source>
        <dbReference type="ARBA" id="ARBA00022553"/>
    </source>
</evidence>
<evidence type="ECO:0000256" key="7">
    <source>
        <dbReference type="ARBA" id="ARBA00022840"/>
    </source>
</evidence>
<dbReference type="Pfam" id="PF13796">
    <property type="entry name" value="Sensor"/>
    <property type="match status" value="1"/>
</dbReference>
<name>A0A4Y4D4N4_KOCVA</name>
<feature type="region of interest" description="Disordered" evidence="9">
    <location>
        <begin position="575"/>
        <end position="638"/>
    </location>
</feature>
<dbReference type="GO" id="GO:0046983">
    <property type="term" value="F:protein dimerization activity"/>
    <property type="evidence" value="ECO:0007669"/>
    <property type="project" value="InterPro"/>
</dbReference>
<feature type="domain" description="Histidine kinase/HSP90-like ATPase" evidence="11">
    <location>
        <begin position="480"/>
        <end position="576"/>
    </location>
</feature>
<feature type="compositionally biased region" description="Basic and acidic residues" evidence="9">
    <location>
        <begin position="596"/>
        <end position="615"/>
    </location>
</feature>
<proteinExistence type="predicted"/>
<comment type="caution">
    <text evidence="12">The sequence shown here is derived from an EMBL/GenBank/DDBJ whole genome shotgun (WGS) entry which is preliminary data.</text>
</comment>
<evidence type="ECO:0000256" key="10">
    <source>
        <dbReference type="SAM" id="Phobius"/>
    </source>
</evidence>
<keyword evidence="5" id="KW-0547">Nucleotide-binding</keyword>
<feature type="transmembrane region" description="Helical" evidence="10">
    <location>
        <begin position="264"/>
        <end position="292"/>
    </location>
</feature>
<keyword evidence="3" id="KW-0597">Phosphoprotein</keyword>
<feature type="transmembrane region" description="Helical" evidence="10">
    <location>
        <begin position="192"/>
        <end position="215"/>
    </location>
</feature>
<dbReference type="AlphaFoldDB" id="A0A4Y4D4N4"/>
<evidence type="ECO:0000256" key="1">
    <source>
        <dbReference type="ARBA" id="ARBA00000085"/>
    </source>
</evidence>
<dbReference type="PANTHER" id="PTHR24421:SF10">
    <property type="entry name" value="NITRATE_NITRITE SENSOR PROTEIN NARQ"/>
    <property type="match status" value="1"/>
</dbReference>
<keyword evidence="6" id="KW-0418">Kinase</keyword>
<evidence type="ECO:0000259" key="11">
    <source>
        <dbReference type="SMART" id="SM00387"/>
    </source>
</evidence>
<dbReference type="PANTHER" id="PTHR24421">
    <property type="entry name" value="NITRATE/NITRITE SENSOR PROTEIN NARX-RELATED"/>
    <property type="match status" value="1"/>
</dbReference>
<dbReference type="InterPro" id="IPR050482">
    <property type="entry name" value="Sensor_HK_TwoCompSys"/>
</dbReference>
<keyword evidence="10" id="KW-0472">Membrane</keyword>
<evidence type="ECO:0000256" key="5">
    <source>
        <dbReference type="ARBA" id="ARBA00022741"/>
    </source>
</evidence>
<comment type="catalytic activity">
    <reaction evidence="1">
        <text>ATP + protein L-histidine = ADP + protein N-phospho-L-histidine.</text>
        <dbReference type="EC" id="2.7.13.3"/>
    </reaction>
</comment>
<evidence type="ECO:0000256" key="8">
    <source>
        <dbReference type="ARBA" id="ARBA00023012"/>
    </source>
</evidence>
<keyword evidence="10" id="KW-1133">Transmembrane helix</keyword>
<dbReference type="EC" id="2.7.13.3" evidence="2"/>
<feature type="transmembrane region" description="Helical" evidence="10">
    <location>
        <begin position="160"/>
        <end position="186"/>
    </location>
</feature>
<evidence type="ECO:0000256" key="2">
    <source>
        <dbReference type="ARBA" id="ARBA00012438"/>
    </source>
</evidence>
<dbReference type="CDD" id="cd16917">
    <property type="entry name" value="HATPase_UhpB-NarQ-NarX-like"/>
    <property type="match status" value="1"/>
</dbReference>
<keyword evidence="7" id="KW-0067">ATP-binding</keyword>
<evidence type="ECO:0000256" key="9">
    <source>
        <dbReference type="SAM" id="MobiDB-lite"/>
    </source>
</evidence>
<dbReference type="STRING" id="1272.GCA_900014985_02052"/>
<protein>
    <recommendedName>
        <fullName evidence="2">histidine kinase</fullName>
        <ecNumber evidence="2">2.7.13.3</ecNumber>
    </recommendedName>
</protein>
<dbReference type="GO" id="GO:0000155">
    <property type="term" value="F:phosphorelay sensor kinase activity"/>
    <property type="evidence" value="ECO:0007669"/>
    <property type="project" value="InterPro"/>
</dbReference>
<dbReference type="GO" id="GO:0005524">
    <property type="term" value="F:ATP binding"/>
    <property type="evidence" value="ECO:0007669"/>
    <property type="project" value="UniProtKB-KW"/>
</dbReference>
<reference evidence="12 13" key="1">
    <citation type="submission" date="2019-06" db="EMBL/GenBank/DDBJ databases">
        <title>Whole genome shotgun sequence of Kocuria varians NBRC 15358.</title>
        <authorList>
            <person name="Hosoyama A."/>
            <person name="Uohara A."/>
            <person name="Ohji S."/>
            <person name="Ichikawa N."/>
        </authorList>
    </citation>
    <scope>NUCLEOTIDE SEQUENCE [LARGE SCALE GENOMIC DNA]</scope>
    <source>
        <strain evidence="12 13">NBRC 15358</strain>
    </source>
</reference>
<dbReference type="Gene3D" id="1.20.5.1930">
    <property type="match status" value="1"/>
</dbReference>
<feature type="transmembrane region" description="Helical" evidence="10">
    <location>
        <begin position="312"/>
        <end position="336"/>
    </location>
</feature>
<gene>
    <name evidence="12" type="ORF">KVA01_23100</name>
</gene>
<dbReference type="SUPFAM" id="SSF55874">
    <property type="entry name" value="ATPase domain of HSP90 chaperone/DNA topoisomerase II/histidine kinase"/>
    <property type="match status" value="1"/>
</dbReference>
<evidence type="ECO:0000313" key="12">
    <source>
        <dbReference type="EMBL" id="GED00156.1"/>
    </source>
</evidence>
<sequence>MSTPASQPTPPWDATEPLPPATDETQPLPPVDGRTRPLPAASREDDDATQPIPSASEATRALPSSTEGTRPLPPASDETRPLPPVGGAGYGALRGAQSPPHTRVPGAPMSATQAPAAQAPRAQQALRGVGASTASAGRDLAPGTGDGAVREWRMLSPKTLIFGGLDLVVDAVLNFALLTLIGAMVVAGVMTLPVLGLGVLVLAATVYVMVAAVWLERRRSASSFGLDIRDPRRRRSPRSDWLRIPHQVWLDLSDGPLWLGMLHLVLTCALGWVALLPWLVVGAGIAGMLAPIFMPSDSVVVHGLERAGNLPVWTLVVGAVLAVVLSILLGVLVTLAHRGLSAGLLRQSEAVRLRREAAESRRRAEYESAAKEAAVRGSETERSRIERDLHDGVQPQLVSVAMNLSMAKSKIDTDPAAAKELVAEAHGTTKAAITELRRLARGFHPAVLEDRGLDAALSAVAAQAPFPVDVAVTVPRLEPRTEAAVYFAVSESLTNAVKHSGARSAEVAVSLQDGPVPGTTVVVAGVRDTGRGGARVVPGGGLSGIQDRIRSAGGRFFVNSPVGGPTEVVVELPLGSAAGPGTTTPRGGSSTPRTTAAEHDPEGRAPGTQREDGPRAHSGPGRTTGGPASSYPGAGEEN</sequence>
<dbReference type="InterPro" id="IPR011712">
    <property type="entry name" value="Sig_transdc_His_kin_sub3_dim/P"/>
</dbReference>
<keyword evidence="10" id="KW-0812">Transmembrane</keyword>
<keyword evidence="13" id="KW-1185">Reference proteome</keyword>
<accession>A0A4Y4D4N4</accession>
<organism evidence="12 13">
    <name type="scientific">Kocuria varians</name>
    <name type="common">Micrococcus varians</name>
    <dbReference type="NCBI Taxonomy" id="1272"/>
    <lineage>
        <taxon>Bacteria</taxon>
        <taxon>Bacillati</taxon>
        <taxon>Actinomycetota</taxon>
        <taxon>Actinomycetes</taxon>
        <taxon>Micrococcales</taxon>
        <taxon>Micrococcaceae</taxon>
        <taxon>Kocuria</taxon>
    </lineage>
</organism>
<feature type="compositionally biased region" description="Low complexity" evidence="9">
    <location>
        <begin position="575"/>
        <end position="595"/>
    </location>
</feature>
<dbReference type="Gene3D" id="3.30.565.10">
    <property type="entry name" value="Histidine kinase-like ATPase, C-terminal domain"/>
    <property type="match status" value="1"/>
</dbReference>
<keyword evidence="4" id="KW-0808">Transferase</keyword>
<evidence type="ECO:0000256" key="4">
    <source>
        <dbReference type="ARBA" id="ARBA00022679"/>
    </source>
</evidence>
<keyword evidence="8" id="KW-0902">Two-component regulatory system</keyword>
<dbReference type="EMBL" id="BJNW01000025">
    <property type="protein sequence ID" value="GED00156.1"/>
    <property type="molecule type" value="Genomic_DNA"/>
</dbReference>
<dbReference type="Proteomes" id="UP000315730">
    <property type="component" value="Unassembled WGS sequence"/>
</dbReference>
<dbReference type="Pfam" id="PF07730">
    <property type="entry name" value="HisKA_3"/>
    <property type="match status" value="1"/>
</dbReference>
<feature type="compositionally biased region" description="Polar residues" evidence="9">
    <location>
        <begin position="51"/>
        <end position="68"/>
    </location>
</feature>
<dbReference type="InterPro" id="IPR003594">
    <property type="entry name" value="HATPase_dom"/>
</dbReference>